<dbReference type="InParanoid" id="F0ZGG8"/>
<gene>
    <name evidence="6" type="ORF">DICPUDRAFT_150496</name>
</gene>
<dbReference type="eggNOG" id="ENOG502QPZT">
    <property type="taxonomic scope" value="Eukaryota"/>
</dbReference>
<dbReference type="OMA" id="TIMSECA"/>
<accession>F0ZGG8</accession>
<keyword evidence="7" id="KW-1185">Reference proteome</keyword>
<dbReference type="EMBL" id="GL871012">
    <property type="protein sequence ID" value="EGC36940.1"/>
    <property type="molecule type" value="Genomic_DNA"/>
</dbReference>
<comment type="subcellular location">
    <subcellularLocation>
        <location evidence="1">Cytoplasm</location>
        <location evidence="1">Cytoskeleton</location>
    </subcellularLocation>
</comment>
<evidence type="ECO:0000256" key="1">
    <source>
        <dbReference type="ARBA" id="ARBA00004245"/>
    </source>
</evidence>
<dbReference type="GO" id="GO:0005856">
    <property type="term" value="C:cytoskeleton"/>
    <property type="evidence" value="ECO:0007669"/>
    <property type="project" value="UniProtKB-SubCell"/>
</dbReference>
<dbReference type="PANTHER" id="PTHR46321">
    <property type="entry name" value="KIF1-BINDING PROTEIN"/>
    <property type="match status" value="1"/>
</dbReference>
<dbReference type="PANTHER" id="PTHR46321:SF1">
    <property type="entry name" value="KIF-BINDING PROTEIN"/>
    <property type="match status" value="1"/>
</dbReference>
<dbReference type="RefSeq" id="XP_003286508.1">
    <property type="nucleotide sequence ID" value="XM_003286460.1"/>
</dbReference>
<evidence type="ECO:0000256" key="2">
    <source>
        <dbReference type="ARBA" id="ARBA00010305"/>
    </source>
</evidence>
<organism evidence="6 7">
    <name type="scientific">Dictyostelium purpureum</name>
    <name type="common">Slime mold</name>
    <dbReference type="NCBI Taxonomy" id="5786"/>
    <lineage>
        <taxon>Eukaryota</taxon>
        <taxon>Amoebozoa</taxon>
        <taxon>Evosea</taxon>
        <taxon>Eumycetozoa</taxon>
        <taxon>Dictyostelia</taxon>
        <taxon>Dictyosteliales</taxon>
        <taxon>Dictyosteliaceae</taxon>
        <taxon>Dictyostelium</taxon>
    </lineage>
</organism>
<reference evidence="7" key="1">
    <citation type="journal article" date="2011" name="Genome Biol.">
        <title>Comparative genomics of the social amoebae Dictyostelium discoideum and Dictyostelium purpureum.</title>
        <authorList>
            <consortium name="US DOE Joint Genome Institute (JGI-PGF)"/>
            <person name="Sucgang R."/>
            <person name="Kuo A."/>
            <person name="Tian X."/>
            <person name="Salerno W."/>
            <person name="Parikh A."/>
            <person name="Feasley C.L."/>
            <person name="Dalin E."/>
            <person name="Tu H."/>
            <person name="Huang E."/>
            <person name="Barry K."/>
            <person name="Lindquist E."/>
            <person name="Shapiro H."/>
            <person name="Bruce D."/>
            <person name="Schmutz J."/>
            <person name="Salamov A."/>
            <person name="Fey P."/>
            <person name="Gaudet P."/>
            <person name="Anjard C."/>
            <person name="Babu M.M."/>
            <person name="Basu S."/>
            <person name="Bushmanova Y."/>
            <person name="van der Wel H."/>
            <person name="Katoh-Kurasawa M."/>
            <person name="Dinh C."/>
            <person name="Coutinho P.M."/>
            <person name="Saito T."/>
            <person name="Elias M."/>
            <person name="Schaap P."/>
            <person name="Kay R.R."/>
            <person name="Henrissat B."/>
            <person name="Eichinger L."/>
            <person name="Rivero F."/>
            <person name="Putnam N.H."/>
            <person name="West C.M."/>
            <person name="Loomis W.F."/>
            <person name="Chisholm R.L."/>
            <person name="Shaulsky G."/>
            <person name="Strassmann J.E."/>
            <person name="Queller D.C."/>
            <person name="Kuspa A."/>
            <person name="Grigoriev I.V."/>
        </authorList>
    </citation>
    <scope>NUCLEOTIDE SEQUENCE [LARGE SCALE GENOMIC DNA]</scope>
    <source>
        <strain evidence="7">QSDP1</strain>
    </source>
</reference>
<keyword evidence="5" id="KW-0206">Cytoskeleton</keyword>
<dbReference type="OrthoDB" id="409897at2759"/>
<sequence>MNIDKIKEIIKQSDQLSENIDPDRTPYKSKFEAIELLKELKSNIIKENNETFNDYLITIDSKLGELYFQTDEITLAITIFNETLKSLEKVKEKYPIEYISINQTLSIISINNNEFKQGEERLKECETLLNQELQDEASKDKETIEKLNSLQLQNFFYFAQLYTLTGESEESSKYIELTLNKQLKKEKFDKIEWCKNSLLLGDYYLKIKNFDYSRQCFLASTFIFKKIDEAEFTENEQKEELQASINLFIGKFFLEFLHVFRDIEYLNHAHKEGNEDENIDFVQDPKSIIIEKENERKQFEENQKQKEILIDSITFNKRSLNIDNPLFKDSITVEQYNSIASSLFPSSNVDLVVVKDQPSARDIFLKSQHFYNRAKKFYQLDGFVTQHLQILFDLIDLFDYLNIFETLANRKIAINKKRVDLIEPLIKELNPTYFLAQLRKIFYKLAEIYNETSRIYQFACANLREIQNYNDCSYNQQSQNEQERKESIIDDFDVYINSKLGLAMCHKKVKGVNKLVNEHLDKSLEVFKSIVKLFDDNNFLPNEIKEKYAKEYSLSQQMVSLLTEKSQFIQSKMTSGKWYEKNNQ</sequence>
<keyword evidence="4" id="KW-0963">Cytoplasm</keyword>
<name>F0ZGG8_DICPU</name>
<dbReference type="GeneID" id="10503902"/>
<dbReference type="Pfam" id="PF12309">
    <property type="entry name" value="KBP_C"/>
    <property type="match status" value="1"/>
</dbReference>
<dbReference type="InterPro" id="IPR022083">
    <property type="entry name" value="KBP"/>
</dbReference>
<dbReference type="SUPFAM" id="SSF48452">
    <property type="entry name" value="TPR-like"/>
    <property type="match status" value="1"/>
</dbReference>
<evidence type="ECO:0000256" key="3">
    <source>
        <dbReference type="ARBA" id="ARBA00016840"/>
    </source>
</evidence>
<evidence type="ECO:0000256" key="5">
    <source>
        <dbReference type="ARBA" id="ARBA00023212"/>
    </source>
</evidence>
<dbReference type="FunCoup" id="F0ZGG8">
    <property type="interactions" value="198"/>
</dbReference>
<dbReference type="InterPro" id="IPR011990">
    <property type="entry name" value="TPR-like_helical_dom_sf"/>
</dbReference>
<dbReference type="Proteomes" id="UP000001064">
    <property type="component" value="Unassembled WGS sequence"/>
</dbReference>
<dbReference type="VEuPathDB" id="AmoebaDB:DICPUDRAFT_150496"/>
<evidence type="ECO:0000313" key="6">
    <source>
        <dbReference type="EMBL" id="EGC36940.1"/>
    </source>
</evidence>
<dbReference type="KEGG" id="dpp:DICPUDRAFT_150496"/>
<protein>
    <recommendedName>
        <fullName evidence="3">KIF-binding protein</fullName>
    </recommendedName>
</protein>
<dbReference type="AlphaFoldDB" id="F0ZGG8"/>
<evidence type="ECO:0000313" key="7">
    <source>
        <dbReference type="Proteomes" id="UP000001064"/>
    </source>
</evidence>
<evidence type="ECO:0000256" key="4">
    <source>
        <dbReference type="ARBA" id="ARBA00022490"/>
    </source>
</evidence>
<comment type="similarity">
    <text evidence="2">Belongs to the KIF-binding protein family.</text>
</comment>
<dbReference type="Gene3D" id="1.25.40.10">
    <property type="entry name" value="Tetratricopeptide repeat domain"/>
    <property type="match status" value="1"/>
</dbReference>
<proteinExistence type="inferred from homology"/>